<dbReference type="Pfam" id="PF07705">
    <property type="entry name" value="CARDB"/>
    <property type="match status" value="1"/>
</dbReference>
<keyword evidence="4" id="KW-1185">Reference proteome</keyword>
<organism evidence="3 4">
    <name type="scientific">Haloferax elongans ATCC BAA-1513</name>
    <dbReference type="NCBI Taxonomy" id="1230453"/>
    <lineage>
        <taxon>Archaea</taxon>
        <taxon>Methanobacteriati</taxon>
        <taxon>Methanobacteriota</taxon>
        <taxon>Stenosarchaea group</taxon>
        <taxon>Halobacteria</taxon>
        <taxon>Halobacteriales</taxon>
        <taxon>Haloferacaceae</taxon>
        <taxon>Haloferax</taxon>
    </lineage>
</organism>
<evidence type="ECO:0000256" key="1">
    <source>
        <dbReference type="SAM" id="MobiDB-lite"/>
    </source>
</evidence>
<dbReference type="EMBL" id="AOLK01000015">
    <property type="protein sequence ID" value="ELZ85648.1"/>
    <property type="molecule type" value="Genomic_DNA"/>
</dbReference>
<dbReference type="AlphaFoldDB" id="M0HPG5"/>
<dbReference type="InterPro" id="IPR013783">
    <property type="entry name" value="Ig-like_fold"/>
</dbReference>
<evidence type="ECO:0000259" key="2">
    <source>
        <dbReference type="Pfam" id="PF07705"/>
    </source>
</evidence>
<reference evidence="3 4" key="1">
    <citation type="journal article" date="2014" name="PLoS Genet.">
        <title>Phylogenetically driven sequencing of extremely halophilic archaea reveals strategies for static and dynamic osmo-response.</title>
        <authorList>
            <person name="Becker E.A."/>
            <person name="Seitzer P.M."/>
            <person name="Tritt A."/>
            <person name="Larsen D."/>
            <person name="Krusor M."/>
            <person name="Yao A.I."/>
            <person name="Wu D."/>
            <person name="Madern D."/>
            <person name="Eisen J.A."/>
            <person name="Darling A.E."/>
            <person name="Facciotti M.T."/>
        </authorList>
    </citation>
    <scope>NUCLEOTIDE SEQUENCE [LARGE SCALE GENOMIC DNA]</scope>
    <source>
        <strain evidence="3 4">ATCC BAA-1513</strain>
    </source>
</reference>
<feature type="domain" description="CARDB" evidence="2">
    <location>
        <begin position="184"/>
        <end position="259"/>
    </location>
</feature>
<feature type="region of interest" description="Disordered" evidence="1">
    <location>
        <begin position="23"/>
        <end position="58"/>
    </location>
</feature>
<feature type="compositionally biased region" description="Low complexity" evidence="1">
    <location>
        <begin position="39"/>
        <end position="58"/>
    </location>
</feature>
<sequence length="287" mass="30305">MPSASPTRRELLGLGGTTLAVLTGCLGTPTGSDDESPTTERTPTTETTGDRTTTTTEPADVTVSNVQITPELVGLNTPDSIGTFGDRDEQFVLVTVLVDGESGPPVEAFELSADGQTFDPTLPENLPSYTLWSRGDPYEGEASGYLVFSVPKPLEAPEVVFRGPGGQFELGADARSTLARPPTDFSVSDVSAPDRVESGSEVTLTATIENTGPEDGTFVGAFNRSGPLVAYTPIKRVEAELAAGESMTWTYSYIPSLDGGTESRPMYLRLNWRGGSVSTETTVKPPS</sequence>
<evidence type="ECO:0000313" key="4">
    <source>
        <dbReference type="Proteomes" id="UP000011612"/>
    </source>
</evidence>
<name>M0HPG5_HALEO</name>
<proteinExistence type="predicted"/>
<gene>
    <name evidence="3" type="ORF">C453_07523</name>
</gene>
<dbReference type="PATRIC" id="fig|1230453.4.peg.1458"/>
<evidence type="ECO:0000313" key="3">
    <source>
        <dbReference type="EMBL" id="ELZ85648.1"/>
    </source>
</evidence>
<dbReference type="OrthoDB" id="270566at2157"/>
<dbReference type="STRING" id="1230453.C453_07523"/>
<dbReference type="RefSeq" id="WP_008323640.1">
    <property type="nucleotide sequence ID" value="NZ_AOLK01000015.1"/>
</dbReference>
<dbReference type="Proteomes" id="UP000011612">
    <property type="component" value="Unassembled WGS sequence"/>
</dbReference>
<protein>
    <recommendedName>
        <fullName evidence="2">CARDB domain-containing protein</fullName>
    </recommendedName>
</protein>
<dbReference type="InterPro" id="IPR011635">
    <property type="entry name" value="CARDB"/>
</dbReference>
<dbReference type="Gene3D" id="2.60.40.10">
    <property type="entry name" value="Immunoglobulins"/>
    <property type="match status" value="1"/>
</dbReference>
<accession>M0HPG5</accession>
<comment type="caution">
    <text evidence="3">The sequence shown here is derived from an EMBL/GenBank/DDBJ whole genome shotgun (WGS) entry which is preliminary data.</text>
</comment>